<dbReference type="EMBL" id="JAANER010000012">
    <property type="protein sequence ID" value="KAG9185020.1"/>
    <property type="molecule type" value="Genomic_DNA"/>
</dbReference>
<accession>A0AAD4F7Z7</accession>
<organism evidence="4 5">
    <name type="scientific">Alternaria panax</name>
    <dbReference type="NCBI Taxonomy" id="48097"/>
    <lineage>
        <taxon>Eukaryota</taxon>
        <taxon>Fungi</taxon>
        <taxon>Dikarya</taxon>
        <taxon>Ascomycota</taxon>
        <taxon>Pezizomycotina</taxon>
        <taxon>Dothideomycetes</taxon>
        <taxon>Pleosporomycetidae</taxon>
        <taxon>Pleosporales</taxon>
        <taxon>Pleosporineae</taxon>
        <taxon>Pleosporaceae</taxon>
        <taxon>Alternaria</taxon>
        <taxon>Alternaria sect. Panax</taxon>
    </lineage>
</organism>
<feature type="region of interest" description="Disordered" evidence="2">
    <location>
        <begin position="205"/>
        <end position="243"/>
    </location>
</feature>
<comment type="caution">
    <text evidence="4">The sequence shown here is derived from an EMBL/GenBank/DDBJ whole genome shotgun (WGS) entry which is preliminary data.</text>
</comment>
<evidence type="ECO:0000313" key="4">
    <source>
        <dbReference type="EMBL" id="KAG9185020.1"/>
    </source>
</evidence>
<feature type="domain" description="C2H2-type" evidence="3">
    <location>
        <begin position="269"/>
        <end position="306"/>
    </location>
</feature>
<evidence type="ECO:0000256" key="2">
    <source>
        <dbReference type="SAM" id="MobiDB-lite"/>
    </source>
</evidence>
<feature type="region of interest" description="Disordered" evidence="2">
    <location>
        <begin position="1"/>
        <end position="35"/>
    </location>
</feature>
<keyword evidence="5" id="KW-1185">Reference proteome</keyword>
<dbReference type="SUPFAM" id="SSF57667">
    <property type="entry name" value="beta-beta-alpha zinc fingers"/>
    <property type="match status" value="1"/>
</dbReference>
<keyword evidence="1" id="KW-0863">Zinc-finger</keyword>
<feature type="domain" description="C2H2-type" evidence="3">
    <location>
        <begin position="307"/>
        <end position="329"/>
    </location>
</feature>
<dbReference type="PROSITE" id="PS50157">
    <property type="entry name" value="ZINC_FINGER_C2H2_2"/>
    <property type="match status" value="2"/>
</dbReference>
<feature type="compositionally biased region" description="Polar residues" evidence="2">
    <location>
        <begin position="8"/>
        <end position="26"/>
    </location>
</feature>
<dbReference type="AlphaFoldDB" id="A0AAD4F7Z7"/>
<keyword evidence="1" id="KW-0862">Zinc</keyword>
<dbReference type="PROSITE" id="PS00028">
    <property type="entry name" value="ZINC_FINGER_C2H2_1"/>
    <property type="match status" value="1"/>
</dbReference>
<dbReference type="Proteomes" id="UP001199106">
    <property type="component" value="Unassembled WGS sequence"/>
</dbReference>
<protein>
    <recommendedName>
        <fullName evidence="3">C2H2-type domain-containing protein</fullName>
    </recommendedName>
</protein>
<name>A0AAD4F7Z7_9PLEO</name>
<evidence type="ECO:0000256" key="1">
    <source>
        <dbReference type="PROSITE-ProRule" id="PRU00042"/>
    </source>
</evidence>
<proteinExistence type="predicted"/>
<reference evidence="4" key="1">
    <citation type="submission" date="2021-07" db="EMBL/GenBank/DDBJ databases">
        <title>Genome Resource of American Ginseng Black Spot Pathogen Alternaria panax.</title>
        <authorList>
            <person name="Qiu C."/>
            <person name="Wang W."/>
            <person name="Liu Z."/>
        </authorList>
    </citation>
    <scope>NUCLEOTIDE SEQUENCE</scope>
    <source>
        <strain evidence="4">BNCC115425</strain>
    </source>
</reference>
<evidence type="ECO:0000313" key="5">
    <source>
        <dbReference type="Proteomes" id="UP001199106"/>
    </source>
</evidence>
<evidence type="ECO:0000259" key="3">
    <source>
        <dbReference type="PROSITE" id="PS50157"/>
    </source>
</evidence>
<keyword evidence="1" id="KW-0479">Metal-binding</keyword>
<dbReference type="GO" id="GO:0008270">
    <property type="term" value="F:zinc ion binding"/>
    <property type="evidence" value="ECO:0007669"/>
    <property type="project" value="UniProtKB-KW"/>
</dbReference>
<dbReference type="Gene3D" id="3.30.160.60">
    <property type="entry name" value="Classic Zinc Finger"/>
    <property type="match status" value="1"/>
</dbReference>
<gene>
    <name evidence="4" type="ORF">G6011_00011</name>
</gene>
<sequence length="378" mass="42788">MEHHDSVSVISSPNQTATDSSATQDHTGWDTYGPVFLQTDHRSTTESPEHYDCDPSPALLFNISTDTVDPWILEEPPYGSPLSTSSVGHTESVGTPFYTDMPICFTVTSPVFQHVQSPPRSIAWSDEQGSCWKLSHPEPSTWGPQEPPLPHQRRSACDQELMQCIRDYIFRYGPLSAPNCIPYQTPVSYSAAVVVDSAAPKLNLAVSPDVSEQGSDSDSRDSDYEDDASSREMSNSPTRQRGARSNVMKFGMWGRITYPFCKIIERRQYWCPLMDKKDPQIPCAKTFQRPEHLQRHVITVHGEDKCHLCKVCPRLFSRRDNLREHYWTHLTRGGRAGKNTKMSLPELKAILGPKEKLLVRRLKRKLLNHQARQAKGKP</sequence>
<dbReference type="InterPro" id="IPR013087">
    <property type="entry name" value="Znf_C2H2_type"/>
</dbReference>
<dbReference type="InterPro" id="IPR036236">
    <property type="entry name" value="Znf_C2H2_sf"/>
</dbReference>